<dbReference type="InterPro" id="IPR028939">
    <property type="entry name" value="P5C_Rdtase_cat_N"/>
</dbReference>
<keyword evidence="4" id="KW-1185">Reference proteome</keyword>
<dbReference type="EMBL" id="PQWO01000006">
    <property type="protein sequence ID" value="PZD73299.1"/>
    <property type="molecule type" value="Genomic_DNA"/>
</dbReference>
<dbReference type="Proteomes" id="UP000248857">
    <property type="component" value="Unassembled WGS sequence"/>
</dbReference>
<dbReference type="GO" id="GO:0016491">
    <property type="term" value="F:oxidoreductase activity"/>
    <property type="evidence" value="ECO:0007669"/>
    <property type="project" value="UniProtKB-KW"/>
</dbReference>
<accession>A0A2W1JII8</accession>
<keyword evidence="1" id="KW-0560">Oxidoreductase</keyword>
<dbReference type="RefSeq" id="WP_110986352.1">
    <property type="nucleotide sequence ID" value="NZ_CAWNWM010000006.1"/>
</dbReference>
<reference evidence="3 4" key="1">
    <citation type="journal article" date="2018" name="Sci. Rep.">
        <title>A novel species of the marine cyanobacterium Acaryochloris with a unique pigment content and lifestyle.</title>
        <authorList>
            <person name="Partensky F."/>
            <person name="Six C."/>
            <person name="Ratin M."/>
            <person name="Garczarek L."/>
            <person name="Vaulot D."/>
            <person name="Probert I."/>
            <person name="Calteau A."/>
            <person name="Gourvil P."/>
            <person name="Marie D."/>
            <person name="Grebert T."/>
            <person name="Bouchier C."/>
            <person name="Le Panse S."/>
            <person name="Gachenot M."/>
            <person name="Rodriguez F."/>
            <person name="Garrido J.L."/>
        </authorList>
    </citation>
    <scope>NUCLEOTIDE SEQUENCE [LARGE SCALE GENOMIC DNA]</scope>
    <source>
        <strain evidence="3 4">RCC1774</strain>
    </source>
</reference>
<evidence type="ECO:0000313" key="4">
    <source>
        <dbReference type="Proteomes" id="UP000248857"/>
    </source>
</evidence>
<proteinExistence type="predicted"/>
<dbReference type="PANTHER" id="PTHR14239:SF10">
    <property type="entry name" value="REDUCTASE"/>
    <property type="match status" value="1"/>
</dbReference>
<evidence type="ECO:0000313" key="3">
    <source>
        <dbReference type="EMBL" id="PZD73299.1"/>
    </source>
</evidence>
<organism evidence="3 4">
    <name type="scientific">Acaryochloris thomasi RCC1774</name>
    <dbReference type="NCBI Taxonomy" id="1764569"/>
    <lineage>
        <taxon>Bacteria</taxon>
        <taxon>Bacillati</taxon>
        <taxon>Cyanobacteriota</taxon>
        <taxon>Cyanophyceae</taxon>
        <taxon>Acaryochloridales</taxon>
        <taxon>Acaryochloridaceae</taxon>
        <taxon>Acaryochloris</taxon>
        <taxon>Acaryochloris thomasi</taxon>
    </lineage>
</organism>
<evidence type="ECO:0000259" key="2">
    <source>
        <dbReference type="Pfam" id="PF03807"/>
    </source>
</evidence>
<dbReference type="SUPFAM" id="SSF51735">
    <property type="entry name" value="NAD(P)-binding Rossmann-fold domains"/>
    <property type="match status" value="1"/>
</dbReference>
<feature type="domain" description="Pyrroline-5-carboxylate reductase catalytic N-terminal" evidence="2">
    <location>
        <begin position="2"/>
        <end position="90"/>
    </location>
</feature>
<dbReference type="OrthoDB" id="9786864at2"/>
<evidence type="ECO:0000256" key="1">
    <source>
        <dbReference type="ARBA" id="ARBA00023002"/>
    </source>
</evidence>
<dbReference type="InterPro" id="IPR036291">
    <property type="entry name" value="NAD(P)-bd_dom_sf"/>
</dbReference>
<protein>
    <recommendedName>
        <fullName evidence="2">Pyrroline-5-carboxylate reductase catalytic N-terminal domain-containing protein</fullName>
    </recommendedName>
</protein>
<dbReference type="AlphaFoldDB" id="A0A2W1JII8"/>
<dbReference type="InterPro" id="IPR051267">
    <property type="entry name" value="STEAP_metalloreductase"/>
</dbReference>
<dbReference type="Pfam" id="PF03807">
    <property type="entry name" value="F420_oxidored"/>
    <property type="match status" value="1"/>
</dbReference>
<gene>
    <name evidence="3" type="ORF">C1752_02406</name>
</gene>
<comment type="caution">
    <text evidence="3">The sequence shown here is derived from an EMBL/GenBank/DDBJ whole genome shotgun (WGS) entry which is preliminary data.</text>
</comment>
<name>A0A2W1JII8_9CYAN</name>
<dbReference type="Gene3D" id="3.40.50.720">
    <property type="entry name" value="NAD(P)-binding Rossmann-like Domain"/>
    <property type="match status" value="1"/>
</dbReference>
<dbReference type="PANTHER" id="PTHR14239">
    <property type="entry name" value="DUDULIN-RELATED"/>
    <property type="match status" value="1"/>
</dbReference>
<sequence length="205" mass="21858">MRIGIIGSGNIGGALGRLWAQAGHEVFFSSRNPETLSELVEKAGSNAQAGTAEDAIAFADIILEAIPFAATMSLSADALAGKTLITASNYYPKRDGDVEVSAPSQSEALAQKLPKTTLVKAFNMMFADEMEARANGQTEDELAIFYAGDNPEAKTTVAQLIKEAKFVPIDVGSLANGHYFQNGAPLYAERWSKKEAQEALAQVKE</sequence>